<dbReference type="InterPro" id="IPR036179">
    <property type="entry name" value="Ig-like_dom_sf"/>
</dbReference>
<evidence type="ECO:0000256" key="7">
    <source>
        <dbReference type="ARBA" id="ARBA00023180"/>
    </source>
</evidence>
<dbReference type="GeneTree" id="ENSGT01110000267459"/>
<dbReference type="CDD" id="cd00099">
    <property type="entry name" value="IgV"/>
    <property type="match status" value="1"/>
</dbReference>
<organism evidence="11 12">
    <name type="scientific">Poecilia latipinna</name>
    <name type="common">sailfin molly</name>
    <dbReference type="NCBI Taxonomy" id="48699"/>
    <lineage>
        <taxon>Eukaryota</taxon>
        <taxon>Metazoa</taxon>
        <taxon>Chordata</taxon>
        <taxon>Craniata</taxon>
        <taxon>Vertebrata</taxon>
        <taxon>Euteleostomi</taxon>
        <taxon>Actinopterygii</taxon>
        <taxon>Neopterygii</taxon>
        <taxon>Teleostei</taxon>
        <taxon>Neoteleostei</taxon>
        <taxon>Acanthomorphata</taxon>
        <taxon>Ovalentaria</taxon>
        <taxon>Atherinomorphae</taxon>
        <taxon>Cyprinodontiformes</taxon>
        <taxon>Poeciliidae</taxon>
        <taxon>Poeciliinae</taxon>
        <taxon>Poecilia</taxon>
    </lineage>
</organism>
<keyword evidence="8" id="KW-1133">Transmembrane helix</keyword>
<evidence type="ECO:0000259" key="10">
    <source>
        <dbReference type="PROSITE" id="PS50835"/>
    </source>
</evidence>
<reference evidence="11" key="1">
    <citation type="submission" date="2025-08" db="UniProtKB">
        <authorList>
            <consortium name="Ensembl"/>
        </authorList>
    </citation>
    <scope>IDENTIFICATION</scope>
</reference>
<feature type="domain" description="Ig-like" evidence="10">
    <location>
        <begin position="29"/>
        <end position="110"/>
    </location>
</feature>
<keyword evidence="2" id="KW-1003">Cell membrane</keyword>
<feature type="signal peptide" evidence="9">
    <location>
        <begin position="1"/>
        <end position="19"/>
    </location>
</feature>
<dbReference type="Ensembl" id="ENSPLAT00000026203.1">
    <property type="protein sequence ID" value="ENSPLAP00000030372.1"/>
    <property type="gene ID" value="ENSPLAG00000021392.1"/>
</dbReference>
<evidence type="ECO:0000256" key="5">
    <source>
        <dbReference type="ARBA" id="ARBA00023136"/>
    </source>
</evidence>
<reference evidence="11" key="2">
    <citation type="submission" date="2025-09" db="UniProtKB">
        <authorList>
            <consortium name="Ensembl"/>
        </authorList>
    </citation>
    <scope>IDENTIFICATION</scope>
</reference>
<name>A0A3B3VZP7_9TELE</name>
<feature type="chain" id="PRO_5017486735" description="Ig-like domain-containing protein" evidence="9">
    <location>
        <begin position="20"/>
        <end position="218"/>
    </location>
</feature>
<dbReference type="Pfam" id="PF07686">
    <property type="entry name" value="V-set"/>
    <property type="match status" value="1"/>
</dbReference>
<keyword evidence="7" id="KW-0325">Glycoprotein</keyword>
<evidence type="ECO:0000256" key="1">
    <source>
        <dbReference type="ARBA" id="ARBA00004236"/>
    </source>
</evidence>
<dbReference type="GO" id="GO:0002376">
    <property type="term" value="P:immune system process"/>
    <property type="evidence" value="ECO:0007669"/>
    <property type="project" value="UniProtKB-KW"/>
</dbReference>
<keyword evidence="3 9" id="KW-0732">Signal</keyword>
<dbReference type="InterPro" id="IPR013106">
    <property type="entry name" value="Ig_V-set"/>
</dbReference>
<protein>
    <recommendedName>
        <fullName evidence="10">Ig-like domain-containing protein</fullName>
    </recommendedName>
</protein>
<dbReference type="Proteomes" id="UP000261500">
    <property type="component" value="Unplaced"/>
</dbReference>
<evidence type="ECO:0000256" key="3">
    <source>
        <dbReference type="ARBA" id="ARBA00022729"/>
    </source>
</evidence>
<proteinExistence type="predicted"/>
<dbReference type="Gene3D" id="2.60.40.10">
    <property type="entry name" value="Immunoglobulins"/>
    <property type="match status" value="1"/>
</dbReference>
<dbReference type="AlphaFoldDB" id="A0A3B3VZP7"/>
<dbReference type="GO" id="GO:0005886">
    <property type="term" value="C:plasma membrane"/>
    <property type="evidence" value="ECO:0007669"/>
    <property type="project" value="UniProtKB-SubCell"/>
</dbReference>
<dbReference type="SMART" id="SM00409">
    <property type="entry name" value="IG"/>
    <property type="match status" value="1"/>
</dbReference>
<evidence type="ECO:0000256" key="8">
    <source>
        <dbReference type="SAM" id="Phobius"/>
    </source>
</evidence>
<sequence>WMQFMSLLQLITTFSWISASVCQFDTVVVQPGEEVTLQCSNFSSVFSRVWWFKLTKGPNVSCISSMQSFGTNVSWYDGFQQEKFTMTSNFSNVFLNIKKLDVKDSGIYFCGYKIRGVPGVFTETDLQVKDQFHGPDCLLNWILGGVIIFLAMVIMGLVVKVWTLFSAQTDAKNAQRHENSDSSTLDYAAVSFLPKTKGSRRRTAEGDTELNVLYAATR</sequence>
<comment type="subcellular location">
    <subcellularLocation>
        <location evidence="1">Cell membrane</location>
    </subcellularLocation>
</comment>
<evidence type="ECO:0000256" key="9">
    <source>
        <dbReference type="SAM" id="SignalP"/>
    </source>
</evidence>
<dbReference type="SUPFAM" id="SSF48726">
    <property type="entry name" value="Immunoglobulin"/>
    <property type="match status" value="1"/>
</dbReference>
<dbReference type="PANTHER" id="PTHR19433:SF111">
    <property type="entry name" value="T CELL RECEPTOR ALPHA VARIABLE 4"/>
    <property type="match status" value="1"/>
</dbReference>
<evidence type="ECO:0000256" key="4">
    <source>
        <dbReference type="ARBA" id="ARBA00022859"/>
    </source>
</evidence>
<dbReference type="PANTHER" id="PTHR19433">
    <property type="entry name" value="T-CELL RECEPTOR ALPHA CHAIN V REGION-RELATED"/>
    <property type="match status" value="1"/>
</dbReference>
<evidence type="ECO:0000256" key="2">
    <source>
        <dbReference type="ARBA" id="ARBA00022475"/>
    </source>
</evidence>
<feature type="transmembrane region" description="Helical" evidence="8">
    <location>
        <begin position="138"/>
        <end position="159"/>
    </location>
</feature>
<accession>A0A3B3VZP7</accession>
<evidence type="ECO:0000313" key="11">
    <source>
        <dbReference type="Ensembl" id="ENSPLAP00000030372.1"/>
    </source>
</evidence>
<evidence type="ECO:0000313" key="12">
    <source>
        <dbReference type="Proteomes" id="UP000261500"/>
    </source>
</evidence>
<dbReference type="InterPro" id="IPR013783">
    <property type="entry name" value="Ig-like_fold"/>
</dbReference>
<keyword evidence="5 8" id="KW-0472">Membrane</keyword>
<dbReference type="InterPro" id="IPR007110">
    <property type="entry name" value="Ig-like_dom"/>
</dbReference>
<dbReference type="GO" id="GO:0009617">
    <property type="term" value="P:response to bacterium"/>
    <property type="evidence" value="ECO:0007669"/>
    <property type="project" value="TreeGrafter"/>
</dbReference>
<dbReference type="InterPro" id="IPR052051">
    <property type="entry name" value="TCR_complex_component"/>
</dbReference>
<keyword evidence="12" id="KW-1185">Reference proteome</keyword>
<evidence type="ECO:0000256" key="6">
    <source>
        <dbReference type="ARBA" id="ARBA00023157"/>
    </source>
</evidence>
<keyword evidence="6" id="KW-1015">Disulfide bond</keyword>
<keyword evidence="8" id="KW-0812">Transmembrane</keyword>
<dbReference type="PROSITE" id="PS50835">
    <property type="entry name" value="IG_LIKE"/>
    <property type="match status" value="1"/>
</dbReference>
<dbReference type="InterPro" id="IPR003599">
    <property type="entry name" value="Ig_sub"/>
</dbReference>
<keyword evidence="4" id="KW-0391">Immunity</keyword>